<dbReference type="PANTHER" id="PTHR30055:SF234">
    <property type="entry name" value="HTH-TYPE TRANSCRIPTIONAL REGULATOR BETI"/>
    <property type="match status" value="1"/>
</dbReference>
<evidence type="ECO:0000256" key="1">
    <source>
        <dbReference type="ARBA" id="ARBA00023015"/>
    </source>
</evidence>
<evidence type="ECO:0000259" key="5">
    <source>
        <dbReference type="PROSITE" id="PS50977"/>
    </source>
</evidence>
<name>L1MGX5_9CORY</name>
<dbReference type="InterPro" id="IPR023772">
    <property type="entry name" value="DNA-bd_HTH_TetR-type_CS"/>
</dbReference>
<keyword evidence="7" id="KW-1185">Reference proteome</keyword>
<keyword evidence="3" id="KW-0804">Transcription</keyword>
<dbReference type="PANTHER" id="PTHR30055">
    <property type="entry name" value="HTH-TYPE TRANSCRIPTIONAL REGULATOR RUTR"/>
    <property type="match status" value="1"/>
</dbReference>
<evidence type="ECO:0000256" key="2">
    <source>
        <dbReference type="ARBA" id="ARBA00023125"/>
    </source>
</evidence>
<dbReference type="PROSITE" id="PS50977">
    <property type="entry name" value="HTH_TETR_2"/>
    <property type="match status" value="1"/>
</dbReference>
<evidence type="ECO:0000256" key="4">
    <source>
        <dbReference type="PROSITE-ProRule" id="PRU00335"/>
    </source>
</evidence>
<evidence type="ECO:0000313" key="7">
    <source>
        <dbReference type="Proteomes" id="UP000010445"/>
    </source>
</evidence>
<keyword evidence="2 4" id="KW-0238">DNA-binding</keyword>
<evidence type="ECO:0000313" key="6">
    <source>
        <dbReference type="EMBL" id="EKX90199.1"/>
    </source>
</evidence>
<feature type="DNA-binding region" description="H-T-H motif" evidence="4">
    <location>
        <begin position="37"/>
        <end position="56"/>
    </location>
</feature>
<feature type="domain" description="HTH tetR-type" evidence="5">
    <location>
        <begin position="14"/>
        <end position="74"/>
    </location>
</feature>
<reference evidence="6 7" key="1">
    <citation type="submission" date="2012-05" db="EMBL/GenBank/DDBJ databases">
        <authorList>
            <person name="Weinstock G."/>
            <person name="Sodergren E."/>
            <person name="Lobos E.A."/>
            <person name="Fulton L."/>
            <person name="Fulton R."/>
            <person name="Courtney L."/>
            <person name="Fronick C."/>
            <person name="O'Laughlin M."/>
            <person name="Godfrey J."/>
            <person name="Wilson R.M."/>
            <person name="Miner T."/>
            <person name="Farmer C."/>
            <person name="Delehaunty K."/>
            <person name="Cordes M."/>
            <person name="Minx P."/>
            <person name="Tomlinson C."/>
            <person name="Chen J."/>
            <person name="Wollam A."/>
            <person name="Pepin K.H."/>
            <person name="Bhonagiri V."/>
            <person name="Zhang X."/>
            <person name="Suruliraj S."/>
            <person name="Warren W."/>
            <person name="Mitreva M."/>
            <person name="Mardis E.R."/>
            <person name="Wilson R.K."/>
        </authorList>
    </citation>
    <scope>NUCLEOTIDE SEQUENCE [LARGE SCALE GENOMIC DNA]</scope>
    <source>
        <strain evidence="6 7">F0235</strain>
    </source>
</reference>
<dbReference type="OrthoDB" id="4538622at2"/>
<organism evidence="6 7">
    <name type="scientific">Corynebacterium durum F0235</name>
    <dbReference type="NCBI Taxonomy" id="1035195"/>
    <lineage>
        <taxon>Bacteria</taxon>
        <taxon>Bacillati</taxon>
        <taxon>Actinomycetota</taxon>
        <taxon>Actinomycetes</taxon>
        <taxon>Mycobacteriales</taxon>
        <taxon>Corynebacteriaceae</taxon>
        <taxon>Corynebacterium</taxon>
    </lineage>
</organism>
<dbReference type="STRING" id="1035195.HMPREF9997_01414"/>
<dbReference type="Proteomes" id="UP000010445">
    <property type="component" value="Unassembled WGS sequence"/>
</dbReference>
<evidence type="ECO:0000256" key="3">
    <source>
        <dbReference type="ARBA" id="ARBA00023163"/>
    </source>
</evidence>
<gene>
    <name evidence="6" type="ORF">HMPREF9997_01414</name>
</gene>
<dbReference type="eggNOG" id="COG1309">
    <property type="taxonomic scope" value="Bacteria"/>
</dbReference>
<dbReference type="GO" id="GO:0003700">
    <property type="term" value="F:DNA-binding transcription factor activity"/>
    <property type="evidence" value="ECO:0007669"/>
    <property type="project" value="TreeGrafter"/>
</dbReference>
<dbReference type="HOGENOM" id="CLU_083240_0_0_11"/>
<dbReference type="FunFam" id="1.10.10.60:FF:000141">
    <property type="entry name" value="TetR family transcriptional regulator"/>
    <property type="match status" value="1"/>
</dbReference>
<sequence>MAKPAATRRQEYAEQTRNALIEAATQRMVEQGYEATSIAQIAADVRVSKGAVYHHFPDKRSLFKAVFSEATSRSVATVAESMDHMRNSPPDDVVGMAIDAALTTALKDREYSVLRQQAAAILSLDERKQIKADSIIPLVIQLHAELHDDAATLQVDLEVATSLILAILGAASEDIAVSDDPEKRYAQFRPALIAMAKALVPKADVA</sequence>
<dbReference type="PATRIC" id="fig|1035195.3.peg.1270"/>
<dbReference type="AlphaFoldDB" id="L1MGX5"/>
<protein>
    <submittedName>
        <fullName evidence="6">Transcriptional regulator, TetR family</fullName>
    </submittedName>
</protein>
<proteinExistence type="predicted"/>
<dbReference type="InterPro" id="IPR001647">
    <property type="entry name" value="HTH_TetR"/>
</dbReference>
<dbReference type="SUPFAM" id="SSF46689">
    <property type="entry name" value="Homeodomain-like"/>
    <property type="match status" value="1"/>
</dbReference>
<comment type="caution">
    <text evidence="6">The sequence shown here is derived from an EMBL/GenBank/DDBJ whole genome shotgun (WGS) entry which is preliminary data.</text>
</comment>
<dbReference type="GO" id="GO:0045892">
    <property type="term" value="P:negative regulation of DNA-templated transcription"/>
    <property type="evidence" value="ECO:0007669"/>
    <property type="project" value="UniProtKB-ARBA"/>
</dbReference>
<dbReference type="EMBL" id="AMEM01000018">
    <property type="protein sequence ID" value="EKX90199.1"/>
    <property type="molecule type" value="Genomic_DNA"/>
</dbReference>
<dbReference type="InterPro" id="IPR050109">
    <property type="entry name" value="HTH-type_TetR-like_transc_reg"/>
</dbReference>
<dbReference type="RefSeq" id="WP_006063643.1">
    <property type="nucleotide sequence ID" value="NZ_KB290831.1"/>
</dbReference>
<dbReference type="GO" id="GO:0000976">
    <property type="term" value="F:transcription cis-regulatory region binding"/>
    <property type="evidence" value="ECO:0007669"/>
    <property type="project" value="TreeGrafter"/>
</dbReference>
<keyword evidence="1" id="KW-0805">Transcription regulation</keyword>
<dbReference type="PROSITE" id="PS01081">
    <property type="entry name" value="HTH_TETR_1"/>
    <property type="match status" value="1"/>
</dbReference>
<dbReference type="PRINTS" id="PR00455">
    <property type="entry name" value="HTHTETR"/>
</dbReference>
<accession>L1MGX5</accession>
<dbReference type="InterPro" id="IPR009057">
    <property type="entry name" value="Homeodomain-like_sf"/>
</dbReference>
<dbReference type="Gene3D" id="1.10.357.10">
    <property type="entry name" value="Tetracycline Repressor, domain 2"/>
    <property type="match status" value="1"/>
</dbReference>
<dbReference type="Pfam" id="PF00440">
    <property type="entry name" value="TetR_N"/>
    <property type="match status" value="1"/>
</dbReference>